<evidence type="ECO:0000259" key="3">
    <source>
        <dbReference type="PROSITE" id="PS50114"/>
    </source>
</evidence>
<dbReference type="PROSITE" id="PS50114">
    <property type="entry name" value="GATA_ZN_FINGER_2"/>
    <property type="match status" value="1"/>
</dbReference>
<evidence type="ECO:0000313" key="5">
    <source>
        <dbReference type="Proteomes" id="UP001300502"/>
    </source>
</evidence>
<feature type="region of interest" description="Disordered" evidence="2">
    <location>
        <begin position="272"/>
        <end position="292"/>
    </location>
</feature>
<dbReference type="EMBL" id="JANCYU010000027">
    <property type="protein sequence ID" value="KAK4525019.1"/>
    <property type="molecule type" value="Genomic_DNA"/>
</dbReference>
<dbReference type="CDD" id="cd00202">
    <property type="entry name" value="ZnF_GATA"/>
    <property type="match status" value="1"/>
</dbReference>
<feature type="region of interest" description="Disordered" evidence="2">
    <location>
        <begin position="218"/>
        <end position="247"/>
    </location>
</feature>
<feature type="compositionally biased region" description="Basic and acidic residues" evidence="2">
    <location>
        <begin position="233"/>
        <end position="247"/>
    </location>
</feature>
<dbReference type="SUPFAM" id="SSF57716">
    <property type="entry name" value="Glucocorticoid receptor-like (DNA-binding domain)"/>
    <property type="match status" value="1"/>
</dbReference>
<sequence>MCSFFSRSSQTNIVSVPSFLRITAQSTSEMNFSVSPVTRDSKSSQSTTLPAIVCLEDPLYFTACPGEPSKVGCKGEAELSVSRLVEHIPPTTRTNCNSQDQLLLSALESSEPSPMVFQNGFTSSSAPIQAVLSADSGKTLQGCQTAESFQSVPFKKCSKTFKQCSNCYQTHSPNWYLSKDKSPLCNACAKYQKRTGMPRPPQHWNKKVRYRKRRFTRGEGTSRCNSVSAIDVETPRPDNDKENEFIEKDRKISKRTRKGTVDLCCSQSRDEKALSDSETENNSLTRNSEKISPRRSKLFEMKQEIPRHQELGKWDKMTTLLSVVQLAKYQGDLALNLVT</sequence>
<reference evidence="4 5" key="1">
    <citation type="submission" date="2022-07" db="EMBL/GenBank/DDBJ databases">
        <title>Genome-wide signatures of adaptation to extreme environments.</title>
        <authorList>
            <person name="Cho C.H."/>
            <person name="Yoon H.S."/>
        </authorList>
    </citation>
    <scope>NUCLEOTIDE SEQUENCE [LARGE SCALE GENOMIC DNA]</scope>
    <source>
        <strain evidence="4 5">108.79 E11</strain>
    </source>
</reference>
<dbReference type="Proteomes" id="UP001300502">
    <property type="component" value="Unassembled WGS sequence"/>
</dbReference>
<dbReference type="Pfam" id="PF00320">
    <property type="entry name" value="GATA"/>
    <property type="match status" value="1"/>
</dbReference>
<gene>
    <name evidence="4" type="ORF">GAYE_SCF07G2923</name>
</gene>
<dbReference type="SMART" id="SM00401">
    <property type="entry name" value="ZnF_GATA"/>
    <property type="match status" value="1"/>
</dbReference>
<evidence type="ECO:0000256" key="2">
    <source>
        <dbReference type="SAM" id="MobiDB-lite"/>
    </source>
</evidence>
<keyword evidence="1" id="KW-0862">Zinc</keyword>
<evidence type="ECO:0000256" key="1">
    <source>
        <dbReference type="PROSITE-ProRule" id="PRU00094"/>
    </source>
</evidence>
<keyword evidence="5" id="KW-1185">Reference proteome</keyword>
<keyword evidence="1" id="KW-0863">Zinc-finger</keyword>
<keyword evidence="1" id="KW-0479">Metal-binding</keyword>
<accession>A0AAV9ICH6</accession>
<dbReference type="AlphaFoldDB" id="A0AAV9ICH6"/>
<dbReference type="GO" id="GO:0006355">
    <property type="term" value="P:regulation of DNA-templated transcription"/>
    <property type="evidence" value="ECO:0007669"/>
    <property type="project" value="InterPro"/>
</dbReference>
<protein>
    <recommendedName>
        <fullName evidence="3">GATA-type domain-containing protein</fullName>
    </recommendedName>
</protein>
<organism evidence="4 5">
    <name type="scientific">Galdieria yellowstonensis</name>
    <dbReference type="NCBI Taxonomy" id="3028027"/>
    <lineage>
        <taxon>Eukaryota</taxon>
        <taxon>Rhodophyta</taxon>
        <taxon>Bangiophyceae</taxon>
        <taxon>Galdieriales</taxon>
        <taxon>Galdieriaceae</taxon>
        <taxon>Galdieria</taxon>
    </lineage>
</organism>
<proteinExistence type="predicted"/>
<dbReference type="InterPro" id="IPR013088">
    <property type="entry name" value="Znf_NHR/GATA"/>
</dbReference>
<name>A0AAV9ICH6_9RHOD</name>
<dbReference type="Gene3D" id="3.30.50.10">
    <property type="entry name" value="Erythroid Transcription Factor GATA-1, subunit A"/>
    <property type="match status" value="1"/>
</dbReference>
<dbReference type="GO" id="GO:0008270">
    <property type="term" value="F:zinc ion binding"/>
    <property type="evidence" value="ECO:0007669"/>
    <property type="project" value="UniProtKB-KW"/>
</dbReference>
<feature type="domain" description="GATA-type" evidence="3">
    <location>
        <begin position="158"/>
        <end position="211"/>
    </location>
</feature>
<dbReference type="InterPro" id="IPR000679">
    <property type="entry name" value="Znf_GATA"/>
</dbReference>
<evidence type="ECO:0000313" key="4">
    <source>
        <dbReference type="EMBL" id="KAK4525019.1"/>
    </source>
</evidence>
<dbReference type="GO" id="GO:0043565">
    <property type="term" value="F:sequence-specific DNA binding"/>
    <property type="evidence" value="ECO:0007669"/>
    <property type="project" value="InterPro"/>
</dbReference>
<comment type="caution">
    <text evidence="4">The sequence shown here is derived from an EMBL/GenBank/DDBJ whole genome shotgun (WGS) entry which is preliminary data.</text>
</comment>